<dbReference type="InterPro" id="IPR023828">
    <property type="entry name" value="Peptidase_S8_Ser-AS"/>
</dbReference>
<dbReference type="InterPro" id="IPR000209">
    <property type="entry name" value="Peptidase_S8/S53_dom"/>
</dbReference>
<dbReference type="OrthoDB" id="206201at2759"/>
<gene>
    <name evidence="11" type="ORF">E3N88_03265</name>
</gene>
<feature type="active site" description="Charge relay system" evidence="7">
    <location>
        <position position="489"/>
    </location>
</feature>
<evidence type="ECO:0000256" key="7">
    <source>
        <dbReference type="PROSITE-ProRule" id="PRU01240"/>
    </source>
</evidence>
<dbReference type="InterPro" id="IPR041469">
    <property type="entry name" value="Subtilisin-like_FN3"/>
</dbReference>
<feature type="active site" description="Charge relay system" evidence="6 7">
    <location>
        <position position="863"/>
    </location>
</feature>
<organism evidence="11 12">
    <name type="scientific">Mikania micrantha</name>
    <name type="common">bitter vine</name>
    <dbReference type="NCBI Taxonomy" id="192012"/>
    <lineage>
        <taxon>Eukaryota</taxon>
        <taxon>Viridiplantae</taxon>
        <taxon>Streptophyta</taxon>
        <taxon>Embryophyta</taxon>
        <taxon>Tracheophyta</taxon>
        <taxon>Spermatophyta</taxon>
        <taxon>Magnoliopsida</taxon>
        <taxon>eudicotyledons</taxon>
        <taxon>Gunneridae</taxon>
        <taxon>Pentapetalae</taxon>
        <taxon>asterids</taxon>
        <taxon>campanulids</taxon>
        <taxon>Asterales</taxon>
        <taxon>Asteraceae</taxon>
        <taxon>Asteroideae</taxon>
        <taxon>Heliantheae alliance</taxon>
        <taxon>Eupatorieae</taxon>
        <taxon>Mikania</taxon>
    </lineage>
</organism>
<comment type="caution">
    <text evidence="11">The sequence shown here is derived from an EMBL/GenBank/DDBJ whole genome shotgun (WGS) entry which is preliminary data.</text>
</comment>
<feature type="domain" description="Inhibitor I9" evidence="9">
    <location>
        <begin position="1393"/>
        <end position="1439"/>
    </location>
</feature>
<protein>
    <recommendedName>
        <fullName evidence="13">Cucumisin</fullName>
    </recommendedName>
</protein>
<keyword evidence="4 7" id="KW-0378">Hydrolase</keyword>
<evidence type="ECO:0000256" key="3">
    <source>
        <dbReference type="ARBA" id="ARBA00022729"/>
    </source>
</evidence>
<evidence type="ECO:0000256" key="4">
    <source>
        <dbReference type="ARBA" id="ARBA00022801"/>
    </source>
</evidence>
<feature type="domain" description="Peptidase S8/S53" evidence="8">
    <location>
        <begin position="93"/>
        <end position="540"/>
    </location>
</feature>
<dbReference type="SUPFAM" id="SSF52743">
    <property type="entry name" value="Subtilisin-like"/>
    <property type="match status" value="3"/>
</dbReference>
<dbReference type="Proteomes" id="UP000326396">
    <property type="component" value="Linkage Group LG1"/>
</dbReference>
<name>A0A5N6Q677_9ASTR</name>
<sequence>MGDLPKNDLSVASLHTNMLKKVTGSRASKSLLWSYKRSFNGFVAKLTEDEKNQLARMEGVVSVFPSQKKHLHTTRSWDFMGFPQNVTRAPLESDVIVGMLDTGVWPESDSFKDDGFGPPPAKWKGSCDSTNFTCNNKLIGAKYYNTEGELRDEELSARDTEGHGTHTASTVAGRAVYNASLLGLANGTARGGVPSARIAVYKICFPGGCSDADILAAFDDAIADGVDIISLSVGGSFPLDYFEDTIAIGAFHSMKNGILTSNSAGNDGPTPGSITNLSPWSLSVAASSIDRKFLTQIVLGNNMTYEGPTVNTFDGAIHPIVYGASVPNTKKGFTSDDSRYCEPDSLDPTLVQNKIVVCEDFDGPENALLSGASGVVVEGDFGYEDLAFSYPLPTTYLSSQDGIAVLKYINSTTTPSANILKSYEPVDKAAPTVVSFSSRGPSLITLDVLKPDLTAPGVDILAAWSMGTTVTGEEGDTRVVPFNIISGTSMSCPHASGAAAYVKSFHPTWSPAAIKSALMTTAAPMSSTKNPEAEFAYGSGHIDPSKAADPGLVYDAGEQDFVSFLCGQGYNATTLKMVTGDSSACSAATNATVWDLNYPSFALSAKQSGNITRTFKRTVTNVGAANSSYQANVVAPSGLVVKVNPSSLAFKEVEEQQSFVVTVDATIGSNALSGSLLINFMIFFYILINLCFWQTYIVYMGDLPKSDHLSVASLHTNMLQEVTGSRTSESLLWSYKKTFNGFVAKLTEDEKNQLARTEGVASVFLNEKKELHTTRSWDFIGFPQDVERAPLESDVIVGVLDTGVWPESDSFKDDGFGPPPTKWKGSCDSTNFTCNNKLIGARYYNIENRPRDGELSARDTDGHGTHTASIVAGRAVTNASLLGFAKGVARGGVPSARIAVYKICFIDGCSDADILAAFDDAIADGVDIISLSVGGRFFSSYFKDSIAIGAFHSMKNGILTSNAAGNYGPIRGSIANLSPWSLSVAASSIDRKFLTRIVLGNNMTYEGPAVNTFNGVIHPIVDGASVPNKKEGFTSAQSRYCDLNSLDRALVQDKIVVCEDFNGPQNALMSGASGVVIKGDFGYEDEADTYPLPTTYLTTKDGNAILTYINSTTTPTASILKSDELVNKAALTVAYFSSRGPNHITPDLLKPDLTAPGLEILAAWSQGTTVTGEEGDTRVVPFNILSGTSMSCPHASGAAAYVKSFHPTWSPAAIKSALMTTAKPMSPTKNPDAEFAYGSGQINPLKAVDPGLVYDAGEQDFVSFLCGQGYRATTLNIITGDSSACSATVNSTVWDLNYPSFALSAKQSGSISQTFNRTVTNVGAAESSYQADVVAPPGMVLKVNPSSLAFKATGEKQSFVVTVDATIGLKALSGSLVWSDGVHHVTSPIIASRTSESLLWSYKKSFNGFVAKLTEDEKNQLARTEGVVSVFLSQKKELHTTRSWDFMGFPQDVERAPLESDVIVGMLDTGVWPESDSFKDDGFGPPPAKWKGSCDSTNFTCNNKLIGARYYNIENRPRDGELSARDTDGHGTHTASIIAGRAVNNASLFGFAKGVARGGVPSARIAVYKTCFSDGCQDADILAAFDDAIADGVDIISVSLSGRLVSSYFKDSIAIGAFHSMKNGILTSNSAGNSGPVPATIKNPSPWSLSVAASSIDRKFLTRIVLGNNMTYEGHTINTFKGVIHPIVYGASVPNKKKGFTSVVSRYCYPDSLDRALIENKIVVCEDYYGPPSGASGVVIKGDSFYEDPDLAAPGLEILAAWSQGTTVTGEEGDTRVVPFNILSGTSMSCPHASGAAAYVKSFHPTWSPAAIKSALMTTAKPMSPTKNPDAEFAYGSGQINPLKAVDPGLVYDAGEQDFVSFLCGQGYRATSLNIITGDSSACSATVNSTVWDLNYPSFALSAKQSGSISQTFNRTVTNVGAAESSYQADVVAPPGMVVKVNPSSLAFKATGEKQSFVVTVDATIGLKALSGSLVWSDGVHHVTSPIIAFLYF</sequence>
<feature type="domain" description="Subtilisin-like protease fibronectin type-III" evidence="10">
    <location>
        <begin position="1295"/>
        <end position="1390"/>
    </location>
</feature>
<proteinExistence type="inferred from homology"/>
<keyword evidence="12" id="KW-1185">Reference proteome</keyword>
<evidence type="ECO:0008006" key="13">
    <source>
        <dbReference type="Google" id="ProtNLM"/>
    </source>
</evidence>
<dbReference type="PRINTS" id="PR00723">
    <property type="entry name" value="SUBTILISIN"/>
</dbReference>
<evidence type="ECO:0000313" key="12">
    <source>
        <dbReference type="Proteomes" id="UP000326396"/>
    </source>
</evidence>
<feature type="active site" description="Charge relay system" evidence="7">
    <location>
        <position position="1468"/>
    </location>
</feature>
<dbReference type="Pfam" id="PF05922">
    <property type="entry name" value="Inhibitor_I9"/>
    <property type="match status" value="3"/>
</dbReference>
<feature type="domain" description="Inhibitor I9" evidence="9">
    <location>
        <begin position="695"/>
        <end position="772"/>
    </location>
</feature>
<feature type="domain" description="Subtilisin-like protease fibronectin type-III" evidence="10">
    <location>
        <begin position="1893"/>
        <end position="1988"/>
    </location>
</feature>
<dbReference type="GO" id="GO:0006508">
    <property type="term" value="P:proteolysis"/>
    <property type="evidence" value="ECO:0007669"/>
    <property type="project" value="UniProtKB-KW"/>
</dbReference>
<feature type="active site" description="Charge relay system" evidence="6 7">
    <location>
        <position position="1189"/>
    </location>
</feature>
<evidence type="ECO:0000256" key="6">
    <source>
        <dbReference type="PIRSR" id="PIRSR615500-1"/>
    </source>
</evidence>
<dbReference type="GO" id="GO:0004252">
    <property type="term" value="F:serine-type endopeptidase activity"/>
    <property type="evidence" value="ECO:0007669"/>
    <property type="project" value="UniProtKB-UniRule"/>
</dbReference>
<evidence type="ECO:0000256" key="5">
    <source>
        <dbReference type="ARBA" id="ARBA00022825"/>
    </source>
</evidence>
<dbReference type="EMBL" id="SZYD01000001">
    <property type="protein sequence ID" value="KAD7480129.1"/>
    <property type="molecule type" value="Genomic_DNA"/>
</dbReference>
<dbReference type="InterPro" id="IPR037045">
    <property type="entry name" value="S8pro/Inhibitor_I9_sf"/>
</dbReference>
<dbReference type="InterPro" id="IPR034197">
    <property type="entry name" value="Peptidases_S8_3"/>
</dbReference>
<dbReference type="Pfam" id="PF00082">
    <property type="entry name" value="Peptidase_S8"/>
    <property type="match status" value="3"/>
</dbReference>
<feature type="domain" description="Peptidase S8/S53" evidence="8">
    <location>
        <begin position="1460"/>
        <end position="1838"/>
    </location>
</feature>
<feature type="active site" description="Charge relay system" evidence="7">
    <location>
        <position position="1530"/>
    </location>
</feature>
<dbReference type="PANTHER" id="PTHR10795">
    <property type="entry name" value="PROPROTEIN CONVERTASE SUBTILISIN/KEXIN"/>
    <property type="match status" value="1"/>
</dbReference>
<dbReference type="Gene3D" id="3.40.50.200">
    <property type="entry name" value="Peptidase S8/S53 domain"/>
    <property type="match status" value="3"/>
</dbReference>
<feature type="active site" description="Charge relay system" evidence="6 7">
    <location>
        <position position="801"/>
    </location>
</feature>
<accession>A0A5N6Q677</accession>
<dbReference type="CDD" id="cd02120">
    <property type="entry name" value="PA_subtilisin_like"/>
    <property type="match status" value="3"/>
</dbReference>
<dbReference type="Gene3D" id="3.50.30.30">
    <property type="match status" value="2"/>
</dbReference>
<evidence type="ECO:0000259" key="9">
    <source>
        <dbReference type="Pfam" id="PF05922"/>
    </source>
</evidence>
<dbReference type="Pfam" id="PF17766">
    <property type="entry name" value="fn3_6"/>
    <property type="match status" value="3"/>
</dbReference>
<evidence type="ECO:0000256" key="2">
    <source>
        <dbReference type="ARBA" id="ARBA00022670"/>
    </source>
</evidence>
<feature type="active site" description="Charge relay system" evidence="7">
    <location>
        <position position="101"/>
    </location>
</feature>
<keyword evidence="2 7" id="KW-0645">Protease</keyword>
<dbReference type="InterPro" id="IPR015500">
    <property type="entry name" value="Peptidase_S8_subtilisin-rel"/>
</dbReference>
<feature type="active site" description="Charge relay system" evidence="7">
    <location>
        <position position="1787"/>
    </location>
</feature>
<dbReference type="InterPro" id="IPR045051">
    <property type="entry name" value="SBT"/>
</dbReference>
<feature type="domain" description="Subtilisin-like protease fibronectin type-III" evidence="10">
    <location>
        <begin position="595"/>
        <end position="671"/>
    </location>
</feature>
<dbReference type="CDD" id="cd04852">
    <property type="entry name" value="Peptidases_S8_3"/>
    <property type="match status" value="3"/>
</dbReference>
<dbReference type="InterPro" id="IPR036852">
    <property type="entry name" value="Peptidase_S8/S53_dom_sf"/>
</dbReference>
<dbReference type="Gene3D" id="2.60.40.2310">
    <property type="match status" value="3"/>
</dbReference>
<evidence type="ECO:0000256" key="1">
    <source>
        <dbReference type="ARBA" id="ARBA00011073"/>
    </source>
</evidence>
<comment type="similarity">
    <text evidence="1 7">Belongs to the peptidase S8 family.</text>
</comment>
<dbReference type="InterPro" id="IPR010259">
    <property type="entry name" value="S8pro/Inhibitor_I9"/>
</dbReference>
<evidence type="ECO:0000259" key="10">
    <source>
        <dbReference type="Pfam" id="PF17766"/>
    </source>
</evidence>
<feature type="active site" description="Charge relay system" evidence="7">
    <location>
        <position position="163"/>
    </location>
</feature>
<feature type="domain" description="Inhibitor I9" evidence="9">
    <location>
        <begin position="8"/>
        <end position="72"/>
    </location>
</feature>
<keyword evidence="5 7" id="KW-0720">Serine protease</keyword>
<evidence type="ECO:0000313" key="11">
    <source>
        <dbReference type="EMBL" id="KAD7480129.1"/>
    </source>
</evidence>
<feature type="domain" description="Peptidase S8/S53" evidence="8">
    <location>
        <begin position="793"/>
        <end position="1240"/>
    </location>
</feature>
<reference evidence="11 12" key="1">
    <citation type="submission" date="2019-05" db="EMBL/GenBank/DDBJ databases">
        <title>Mikania micrantha, genome provides insights into the molecular mechanism of rapid growth.</title>
        <authorList>
            <person name="Liu B."/>
        </authorList>
    </citation>
    <scope>NUCLEOTIDE SEQUENCE [LARGE SCALE GENOMIC DNA]</scope>
    <source>
        <strain evidence="11">NLD-2019</strain>
        <tissue evidence="11">Leaf</tissue>
    </source>
</reference>
<evidence type="ECO:0000259" key="8">
    <source>
        <dbReference type="Pfam" id="PF00082"/>
    </source>
</evidence>
<dbReference type="Gene3D" id="3.30.70.80">
    <property type="entry name" value="Peptidase S8 propeptide/proteinase inhibitor I9"/>
    <property type="match status" value="2"/>
</dbReference>
<dbReference type="PROSITE" id="PS51892">
    <property type="entry name" value="SUBTILASE"/>
    <property type="match status" value="3"/>
</dbReference>
<keyword evidence="3" id="KW-0732">Signal</keyword>
<dbReference type="FunFam" id="3.40.50.200:FF:000006">
    <property type="entry name" value="Subtilisin-like protease SBT1.5"/>
    <property type="match status" value="3"/>
</dbReference>
<dbReference type="PROSITE" id="PS00138">
    <property type="entry name" value="SUBTILASE_SER"/>
    <property type="match status" value="3"/>
</dbReference>